<keyword evidence="4" id="KW-1185">Reference proteome</keyword>
<keyword evidence="1" id="KW-0479">Metal-binding</keyword>
<dbReference type="EMBL" id="CP092625">
    <property type="protein sequence ID" value="UMM40700.1"/>
    <property type="molecule type" value="Genomic_DNA"/>
</dbReference>
<protein>
    <submittedName>
        <fullName evidence="3">Uncharacterized protein</fullName>
    </submittedName>
</protein>
<evidence type="ECO:0000313" key="4">
    <source>
        <dbReference type="Proteomes" id="UP000829354"/>
    </source>
</evidence>
<reference evidence="3 4" key="1">
    <citation type="submission" date="2022-04" db="EMBL/GenBank/DDBJ databases">
        <title>Chromosome-level reference genomes for two strains of Caenorhabditis briggsae: an improved platform for comparative genomics.</title>
        <authorList>
            <person name="Stevens L."/>
            <person name="Andersen E."/>
        </authorList>
    </citation>
    <scope>NUCLEOTIDE SEQUENCE [LARGE SCALE GENOMIC DNA]</scope>
    <source>
        <strain evidence="3">VX34</strain>
        <tissue evidence="3">Whole-organism</tissue>
    </source>
</reference>
<name>A0AAE9FCR2_CAEBR</name>
<sequence>MVYTEKESLVFGGNFLSAQNLPLHYEIVRIEEKTSKKNIRFRNFWDIQFAFLKHCYLDDVKSQHAAGVRNYEKEFREIGQNFWNELNTRRGNSNVFSTSEKSKVLDELEHFLNQQGKNWKRSHDEPCSSESAAKMAKFEED</sequence>
<evidence type="ECO:0000313" key="3">
    <source>
        <dbReference type="EMBL" id="UMM40700.1"/>
    </source>
</evidence>
<dbReference type="Proteomes" id="UP000829354">
    <property type="component" value="Chromosome X"/>
</dbReference>
<dbReference type="Gene3D" id="2.60.120.650">
    <property type="entry name" value="Cupin"/>
    <property type="match status" value="1"/>
</dbReference>
<evidence type="ECO:0000256" key="1">
    <source>
        <dbReference type="ARBA" id="ARBA00022723"/>
    </source>
</evidence>
<dbReference type="PANTHER" id="PTHR23123">
    <property type="entry name" value="PHD/F-BOX CONTAINING PROTEIN"/>
    <property type="match status" value="1"/>
</dbReference>
<gene>
    <name evidence="3" type="ORF">L5515_017221</name>
</gene>
<organism evidence="3 4">
    <name type="scientific">Caenorhabditis briggsae</name>
    <dbReference type="NCBI Taxonomy" id="6238"/>
    <lineage>
        <taxon>Eukaryota</taxon>
        <taxon>Metazoa</taxon>
        <taxon>Ecdysozoa</taxon>
        <taxon>Nematoda</taxon>
        <taxon>Chromadorea</taxon>
        <taxon>Rhabditida</taxon>
        <taxon>Rhabditina</taxon>
        <taxon>Rhabditomorpha</taxon>
        <taxon>Rhabditoidea</taxon>
        <taxon>Rhabditidae</taxon>
        <taxon>Peloderinae</taxon>
        <taxon>Caenorhabditis</taxon>
    </lineage>
</organism>
<proteinExistence type="predicted"/>
<dbReference type="AlphaFoldDB" id="A0AAE9FCR2"/>
<dbReference type="GO" id="GO:0046872">
    <property type="term" value="F:metal ion binding"/>
    <property type="evidence" value="ECO:0007669"/>
    <property type="project" value="UniProtKB-KW"/>
</dbReference>
<accession>A0AAE9FCR2</accession>
<evidence type="ECO:0000256" key="2">
    <source>
        <dbReference type="SAM" id="MobiDB-lite"/>
    </source>
</evidence>
<feature type="region of interest" description="Disordered" evidence="2">
    <location>
        <begin position="115"/>
        <end position="141"/>
    </location>
</feature>
<dbReference type="InterPro" id="IPR050690">
    <property type="entry name" value="JHDM1_Histone_Demethylase"/>
</dbReference>